<keyword evidence="2" id="KW-1185">Reference proteome</keyword>
<gene>
    <name evidence="1" type="ORF">CIG1485E_0156</name>
</gene>
<evidence type="ECO:0000313" key="1">
    <source>
        <dbReference type="EMBL" id="AII14033.1"/>
    </source>
</evidence>
<dbReference type="InterPro" id="IPR027471">
    <property type="entry name" value="YbeD-like_sf"/>
</dbReference>
<dbReference type="eggNOG" id="COG2921">
    <property type="taxonomic scope" value="Bacteria"/>
</dbReference>
<dbReference type="OrthoDB" id="281538at2"/>
<sequence>MPNVCDFNKKPDISYPNFWEYKIIIDKDTDEKVLVQNCVGDRKHKLNFSKNSQNGKFKSFNLAVLVNSDEERLELFSLLRTKCKFVL</sequence>
<protein>
    <recommendedName>
        <fullName evidence="3">DUF493 domain protein</fullName>
    </recommendedName>
</protein>
<dbReference type="RefSeq" id="WP_038452651.1">
    <property type="nucleotide sequence ID" value="NZ_CP009043.1"/>
</dbReference>
<dbReference type="Proteomes" id="UP000028486">
    <property type="component" value="Chromosome"/>
</dbReference>
<accession>A0A076F8L4</accession>
<dbReference type="Gene3D" id="3.30.70.260">
    <property type="match status" value="1"/>
</dbReference>
<dbReference type="Pfam" id="PF04359">
    <property type="entry name" value="DUF493"/>
    <property type="match status" value="1"/>
</dbReference>
<evidence type="ECO:0008006" key="3">
    <source>
        <dbReference type="Google" id="ProtNLM"/>
    </source>
</evidence>
<dbReference type="HOGENOM" id="CLU_161438_3_0_7"/>
<dbReference type="SUPFAM" id="SSF117991">
    <property type="entry name" value="YbeD/HP0495-like"/>
    <property type="match status" value="1"/>
</dbReference>
<evidence type="ECO:0000313" key="2">
    <source>
        <dbReference type="Proteomes" id="UP000028486"/>
    </source>
</evidence>
<dbReference type="AlphaFoldDB" id="A0A076F8L4"/>
<dbReference type="InterPro" id="IPR007454">
    <property type="entry name" value="UPF0250_YbeD-like"/>
</dbReference>
<dbReference type="KEGG" id="caj:CIG1485E_0156"/>
<reference evidence="2" key="1">
    <citation type="journal article" date="2014" name="Genome Announc.">
        <title>Complete Genome Sequence of Campylobacter iguaniorum Strain 1485ET, Isolated from a Bearded Dragon (Pogona vitticeps).</title>
        <authorList>
            <person name="Gilbert M.J."/>
            <person name="Miller W.G."/>
            <person name="Yee E."/>
            <person name="Kik M."/>
            <person name="Wagenaar J.A."/>
            <person name="Duim B."/>
        </authorList>
    </citation>
    <scope>NUCLEOTIDE SEQUENCE [LARGE SCALE GENOMIC DNA]</scope>
    <source>
        <strain evidence="2">1485E</strain>
    </source>
</reference>
<dbReference type="STRING" id="1244531.CIG2463D_0159"/>
<name>A0A076F8L4_9BACT</name>
<organism evidence="1 2">
    <name type="scientific">Campylobacter iguaniorum</name>
    <dbReference type="NCBI Taxonomy" id="1244531"/>
    <lineage>
        <taxon>Bacteria</taxon>
        <taxon>Pseudomonadati</taxon>
        <taxon>Campylobacterota</taxon>
        <taxon>Epsilonproteobacteria</taxon>
        <taxon>Campylobacterales</taxon>
        <taxon>Campylobacteraceae</taxon>
        <taxon>Campylobacter</taxon>
    </lineage>
</organism>
<proteinExistence type="predicted"/>
<dbReference type="EMBL" id="CP009043">
    <property type="protein sequence ID" value="AII14033.1"/>
    <property type="molecule type" value="Genomic_DNA"/>
</dbReference>